<name>A0A0F8Z6Y1_9ZZZZ</name>
<protein>
    <recommendedName>
        <fullName evidence="3">Class I SAM-dependent methyltransferase</fullName>
    </recommendedName>
</protein>
<sequence>VRQASPGRTGDGPGVDQDDARDAAERDPLERSRDGQGRRHQPYQRAEDLGRAWIEAAPRFHLQGVERPQIRREGGGHYRDFVFIDANHSYECVVKDIKAWTPKLRPGGMLSGHDFSDRYSGVVGAVTELVSDFSLGVDRVWRCKKEDVK</sequence>
<evidence type="ECO:0000313" key="2">
    <source>
        <dbReference type="EMBL" id="KKK62149.1"/>
    </source>
</evidence>
<dbReference type="SUPFAM" id="SSF53335">
    <property type="entry name" value="S-adenosyl-L-methionine-dependent methyltransferases"/>
    <property type="match status" value="1"/>
</dbReference>
<feature type="region of interest" description="Disordered" evidence="1">
    <location>
        <begin position="1"/>
        <end position="46"/>
    </location>
</feature>
<dbReference type="AlphaFoldDB" id="A0A0F8Z6Y1"/>
<dbReference type="InterPro" id="IPR029063">
    <property type="entry name" value="SAM-dependent_MTases_sf"/>
</dbReference>
<evidence type="ECO:0008006" key="3">
    <source>
        <dbReference type="Google" id="ProtNLM"/>
    </source>
</evidence>
<gene>
    <name evidence="2" type="ORF">LCGC14_3007230</name>
</gene>
<feature type="compositionally biased region" description="Basic and acidic residues" evidence="1">
    <location>
        <begin position="18"/>
        <end position="37"/>
    </location>
</feature>
<dbReference type="Pfam" id="PF13578">
    <property type="entry name" value="Methyltransf_24"/>
    <property type="match status" value="1"/>
</dbReference>
<reference evidence="2" key="1">
    <citation type="journal article" date="2015" name="Nature">
        <title>Complex archaea that bridge the gap between prokaryotes and eukaryotes.</title>
        <authorList>
            <person name="Spang A."/>
            <person name="Saw J.H."/>
            <person name="Jorgensen S.L."/>
            <person name="Zaremba-Niedzwiedzka K."/>
            <person name="Martijn J."/>
            <person name="Lind A.E."/>
            <person name="van Eijk R."/>
            <person name="Schleper C."/>
            <person name="Guy L."/>
            <person name="Ettema T.J."/>
        </authorList>
    </citation>
    <scope>NUCLEOTIDE SEQUENCE</scope>
</reference>
<organism evidence="2">
    <name type="scientific">marine sediment metagenome</name>
    <dbReference type="NCBI Taxonomy" id="412755"/>
    <lineage>
        <taxon>unclassified sequences</taxon>
        <taxon>metagenomes</taxon>
        <taxon>ecological metagenomes</taxon>
    </lineage>
</organism>
<dbReference type="Gene3D" id="3.40.50.150">
    <property type="entry name" value="Vaccinia Virus protein VP39"/>
    <property type="match status" value="1"/>
</dbReference>
<proteinExistence type="predicted"/>
<comment type="caution">
    <text evidence="2">The sequence shown here is derived from an EMBL/GenBank/DDBJ whole genome shotgun (WGS) entry which is preliminary data.</text>
</comment>
<dbReference type="EMBL" id="LAZR01062138">
    <property type="protein sequence ID" value="KKK62149.1"/>
    <property type="molecule type" value="Genomic_DNA"/>
</dbReference>
<feature type="non-terminal residue" evidence="2">
    <location>
        <position position="1"/>
    </location>
</feature>
<evidence type="ECO:0000256" key="1">
    <source>
        <dbReference type="SAM" id="MobiDB-lite"/>
    </source>
</evidence>
<accession>A0A0F8Z6Y1</accession>